<evidence type="ECO:0000256" key="10">
    <source>
        <dbReference type="ARBA" id="ARBA00023180"/>
    </source>
</evidence>
<name>A0ABM3GWE9_9MYRT</name>
<keyword evidence="15" id="KW-1185">Reference proteome</keyword>
<dbReference type="Proteomes" id="UP000827889">
    <property type="component" value="Chromosome 11"/>
</dbReference>
<evidence type="ECO:0000256" key="5">
    <source>
        <dbReference type="ARBA" id="ARBA00022679"/>
    </source>
</evidence>
<evidence type="ECO:0000256" key="12">
    <source>
        <dbReference type="ARBA" id="ARBA00023277"/>
    </source>
</evidence>
<dbReference type="Pfam" id="PF10250">
    <property type="entry name" value="O-FucT"/>
    <property type="match status" value="1"/>
</dbReference>
<evidence type="ECO:0000256" key="9">
    <source>
        <dbReference type="ARBA" id="ARBA00023136"/>
    </source>
</evidence>
<comment type="subcellular location">
    <subcellularLocation>
        <location evidence="1">Membrane</location>
        <topology evidence="1">Single-pass type II membrane protein</topology>
    </subcellularLocation>
</comment>
<keyword evidence="6" id="KW-0812">Transmembrane</keyword>
<dbReference type="InterPro" id="IPR019378">
    <property type="entry name" value="GDP-Fuc_O-FucTrfase"/>
</dbReference>
<comment type="pathway">
    <text evidence="2">Glycan metabolism.</text>
</comment>
<keyword evidence="12" id="KW-0119">Carbohydrate metabolism</keyword>
<sequence length="686" mass="77287">MKGEGKTVMMKSKLKWVGLVGLVLSALSLFVHFLLARFTEDGFSDYQASITIFSWRPIFENVDIPTTQSPLYRRLWGQIRQLESLHPRANPRGDYAAEPSLQTNGFIFVRIQGGFHEIRNSICDVVAVSRLLNATLVVPEIQSTTSSKGISSEFKSFSYLYNEEQFMTALAKDVRVVKTLPKDLKGARRKKKIPLFRVPHQASPYFFLHHVLPVLNKHSVVELVVSDGGCLQAILAPQFEELQRLRCRVSFDALRFRQEVQELATNILHRLRSPGRPFIAYDPGLTRDALAYHGCAELFQDVHSELIQHKRAWMLKRGIVKGSLYVDSAEKRLNGSCPLMPEEIGILLRAYGYPWDTIIYVSGGEVFGGQRTLIPLHSMFENVVDRTSLSTSWELNRIYGRESSLASDYPKKLTPVDVELKREAWKLAGPRPRPLPPPPARPKYPYNIEGWWGWVAESDNEPDSTVMELRMNAHKLLWEAIDYVVCVEADVFIPGFDRDGKGHPNFATLVMGRRLYQSAASRTYRPNRKRVVKFLEETRDHLYQANHTWLTSIRRHLRNSLLDGLTEASAKSKPLSFLSHPVPECSCSSHDPKAESTSRPSGLSHSLHAALGSIHRCPAWMETGATSLLIEKENDEDLDEGDTSSSGLFLRGSGGGGAAHENGGGEVSREEAQLEDQEELEGGERR</sequence>
<keyword evidence="5" id="KW-0808">Transferase</keyword>
<comment type="similarity">
    <text evidence="3">Belongs to the glycosyltransferase GT106 family.</text>
</comment>
<evidence type="ECO:0000256" key="3">
    <source>
        <dbReference type="ARBA" id="ARBA00007737"/>
    </source>
</evidence>
<dbReference type="RefSeq" id="XP_048128629.1">
    <property type="nucleotide sequence ID" value="XM_048272672.1"/>
</dbReference>
<evidence type="ECO:0000256" key="2">
    <source>
        <dbReference type="ARBA" id="ARBA00004881"/>
    </source>
</evidence>
<evidence type="ECO:0000256" key="13">
    <source>
        <dbReference type="ARBA" id="ARBA00030350"/>
    </source>
</evidence>
<keyword evidence="8" id="KW-1133">Transmembrane helix</keyword>
<dbReference type="PANTHER" id="PTHR31741:SF46">
    <property type="entry name" value="O-FUCOSYLTRANSFERASE 27"/>
    <property type="match status" value="1"/>
</dbReference>
<dbReference type="GeneID" id="115753397"/>
<proteinExistence type="inferred from homology"/>
<feature type="compositionally biased region" description="Acidic residues" evidence="14">
    <location>
        <begin position="673"/>
        <end position="686"/>
    </location>
</feature>
<feature type="compositionally biased region" description="Gly residues" evidence="14">
    <location>
        <begin position="652"/>
        <end position="666"/>
    </location>
</feature>
<gene>
    <name evidence="16" type="primary">LOC115753397</name>
</gene>
<keyword evidence="11" id="KW-0294">Fucose metabolism</keyword>
<reference evidence="16" key="1">
    <citation type="submission" date="2025-08" db="UniProtKB">
        <authorList>
            <consortium name="RefSeq"/>
        </authorList>
    </citation>
    <scope>IDENTIFICATION</scope>
    <source>
        <tissue evidence="16">Leaf</tissue>
    </source>
</reference>
<organism evidence="15 16">
    <name type="scientific">Rhodamnia argentea</name>
    <dbReference type="NCBI Taxonomy" id="178133"/>
    <lineage>
        <taxon>Eukaryota</taxon>
        <taxon>Viridiplantae</taxon>
        <taxon>Streptophyta</taxon>
        <taxon>Embryophyta</taxon>
        <taxon>Tracheophyta</taxon>
        <taxon>Spermatophyta</taxon>
        <taxon>Magnoliopsida</taxon>
        <taxon>eudicotyledons</taxon>
        <taxon>Gunneridae</taxon>
        <taxon>Pentapetalae</taxon>
        <taxon>rosids</taxon>
        <taxon>malvids</taxon>
        <taxon>Myrtales</taxon>
        <taxon>Myrtaceae</taxon>
        <taxon>Myrtoideae</taxon>
        <taxon>Myrteae</taxon>
        <taxon>Australasian group</taxon>
        <taxon>Rhodamnia</taxon>
    </lineage>
</organism>
<dbReference type="PANTHER" id="PTHR31741">
    <property type="entry name" value="OS02G0726500 PROTEIN-RELATED"/>
    <property type="match status" value="1"/>
</dbReference>
<evidence type="ECO:0000313" key="15">
    <source>
        <dbReference type="Proteomes" id="UP000827889"/>
    </source>
</evidence>
<feature type="region of interest" description="Disordered" evidence="14">
    <location>
        <begin position="635"/>
        <end position="686"/>
    </location>
</feature>
<evidence type="ECO:0000256" key="4">
    <source>
        <dbReference type="ARBA" id="ARBA00022676"/>
    </source>
</evidence>
<keyword evidence="9" id="KW-0472">Membrane</keyword>
<evidence type="ECO:0000256" key="14">
    <source>
        <dbReference type="SAM" id="MobiDB-lite"/>
    </source>
</evidence>
<evidence type="ECO:0000313" key="16">
    <source>
        <dbReference type="RefSeq" id="XP_048128629.1"/>
    </source>
</evidence>
<evidence type="ECO:0000256" key="7">
    <source>
        <dbReference type="ARBA" id="ARBA00022968"/>
    </source>
</evidence>
<protein>
    <recommendedName>
        <fullName evidence="13">O-fucosyltransferase family protein</fullName>
    </recommendedName>
</protein>
<evidence type="ECO:0000256" key="11">
    <source>
        <dbReference type="ARBA" id="ARBA00023253"/>
    </source>
</evidence>
<evidence type="ECO:0000256" key="6">
    <source>
        <dbReference type="ARBA" id="ARBA00022692"/>
    </source>
</evidence>
<accession>A0ABM3GWE9</accession>
<keyword evidence="4" id="KW-0328">Glycosyltransferase</keyword>
<evidence type="ECO:0000256" key="1">
    <source>
        <dbReference type="ARBA" id="ARBA00004606"/>
    </source>
</evidence>
<evidence type="ECO:0000256" key="8">
    <source>
        <dbReference type="ARBA" id="ARBA00022989"/>
    </source>
</evidence>
<keyword evidence="7" id="KW-0735">Signal-anchor</keyword>
<keyword evidence="10" id="KW-0325">Glycoprotein</keyword>